<dbReference type="Proteomes" id="UP001527202">
    <property type="component" value="Unassembled WGS sequence"/>
</dbReference>
<evidence type="ECO:0000313" key="2">
    <source>
        <dbReference type="EMBL" id="MCY9596979.1"/>
    </source>
</evidence>
<feature type="signal peptide" evidence="1">
    <location>
        <begin position="1"/>
        <end position="23"/>
    </location>
</feature>
<dbReference type="AlphaFoldDB" id="A0A410WZE0"/>
<sequence>MKKIGISLLSLFTFLFFASSAFAVTGEGAARLITTTKHTAIQGTLTIPSAWNVSNDGSYIAFYLGLGVVCEGGISFKPSTGWNKFLNCGGGEGSASNKTAPLTVQPKAGDTISLKLVNNLNDTATLYVNGVAAYTNLPVANAGALKAATTVKMVHSTLDNQDKNSYTNASFSNVLVQSQSGGSYTTFPSNISPDFPLGGKGDYVINSSNPLGTTLKAGK</sequence>
<dbReference type="KEGG" id="pchi:PC41400_19455"/>
<protein>
    <submittedName>
        <fullName evidence="3">Uncharacterized protein</fullName>
    </submittedName>
</protein>
<evidence type="ECO:0000313" key="5">
    <source>
        <dbReference type="Proteomes" id="UP001527202"/>
    </source>
</evidence>
<accession>A0A410WZE0</accession>
<dbReference type="EMBL" id="CP026520">
    <property type="protein sequence ID" value="QAV19720.1"/>
    <property type="molecule type" value="Genomic_DNA"/>
</dbReference>
<evidence type="ECO:0000256" key="1">
    <source>
        <dbReference type="SAM" id="SignalP"/>
    </source>
</evidence>
<reference evidence="2 5" key="2">
    <citation type="submission" date="2022-05" db="EMBL/GenBank/DDBJ databases">
        <title>Genome Sequencing of Bee-Associated Microbes.</title>
        <authorList>
            <person name="Dunlap C."/>
        </authorList>
    </citation>
    <scope>NUCLEOTIDE SEQUENCE [LARGE SCALE GENOMIC DNA]</scope>
    <source>
        <strain evidence="2 5">NRRL B-23120</strain>
    </source>
</reference>
<organism evidence="3 4">
    <name type="scientific">Paenibacillus chitinolyticus</name>
    <dbReference type="NCBI Taxonomy" id="79263"/>
    <lineage>
        <taxon>Bacteria</taxon>
        <taxon>Bacillati</taxon>
        <taxon>Bacillota</taxon>
        <taxon>Bacilli</taxon>
        <taxon>Bacillales</taxon>
        <taxon>Paenibacillaceae</taxon>
        <taxon>Paenibacillus</taxon>
    </lineage>
</organism>
<feature type="chain" id="PRO_5019576751" evidence="1">
    <location>
        <begin position="24"/>
        <end position="219"/>
    </location>
</feature>
<keyword evidence="1" id="KW-0732">Signal</keyword>
<dbReference type="Proteomes" id="UP000288943">
    <property type="component" value="Chromosome"/>
</dbReference>
<name>A0A410WZE0_9BACL</name>
<evidence type="ECO:0000313" key="4">
    <source>
        <dbReference type="Proteomes" id="UP000288943"/>
    </source>
</evidence>
<dbReference type="EMBL" id="JAMDMJ010000015">
    <property type="protein sequence ID" value="MCY9596979.1"/>
    <property type="molecule type" value="Genomic_DNA"/>
</dbReference>
<keyword evidence="5" id="KW-1185">Reference proteome</keyword>
<dbReference type="GeneID" id="95376975"/>
<gene>
    <name evidence="2" type="ORF">M5X16_14475</name>
    <name evidence="3" type="ORF">PC41400_19455</name>
</gene>
<proteinExistence type="predicted"/>
<reference evidence="3 4" key="1">
    <citation type="submission" date="2018-01" db="EMBL/GenBank/DDBJ databases">
        <title>The whole genome sequencing and assembly of Paenibacillus chitinolyticus KCCM 41400 strain.</title>
        <authorList>
            <person name="Kim J.-Y."/>
            <person name="Park M.-K."/>
            <person name="Lee Y.-J."/>
            <person name="Yi H."/>
            <person name="Bahn Y.-S."/>
            <person name="Kim J.F."/>
            <person name="Lee D.-W."/>
        </authorList>
    </citation>
    <scope>NUCLEOTIDE SEQUENCE [LARGE SCALE GENOMIC DNA]</scope>
    <source>
        <strain evidence="3 4">KCCM 41400</strain>
    </source>
</reference>
<dbReference type="RefSeq" id="WP_042227046.1">
    <property type="nucleotide sequence ID" value="NZ_CP026520.1"/>
</dbReference>
<dbReference type="OrthoDB" id="2656169at2"/>
<evidence type="ECO:0000313" key="3">
    <source>
        <dbReference type="EMBL" id="QAV19720.1"/>
    </source>
</evidence>